<dbReference type="Pfam" id="PF18478">
    <property type="entry name" value="PIN_10"/>
    <property type="match status" value="1"/>
</dbReference>
<name>A0A543DKQ2_9PSEU</name>
<dbReference type="EMBL" id="VFPA01000003">
    <property type="protein sequence ID" value="TQM09920.1"/>
    <property type="molecule type" value="Genomic_DNA"/>
</dbReference>
<evidence type="ECO:0000313" key="3">
    <source>
        <dbReference type="Proteomes" id="UP000315677"/>
    </source>
</evidence>
<evidence type="ECO:0000313" key="2">
    <source>
        <dbReference type="EMBL" id="TQM09920.1"/>
    </source>
</evidence>
<sequence>MPRTSSRTSSDRPLEFFFDRSLGKISAHRLRDAGHTVHLIADFYSDDAQQIGDSEWIAEGCRRGWALLTKDRRIRYRTDELAALTDGHLFCLADGNATLDIIAQRFLEAMPAIHRAAHRTNVGFWHVHPGGRINKMWP</sequence>
<gene>
    <name evidence="2" type="ORF">FB558_5698</name>
</gene>
<protein>
    <recommendedName>
        <fullName evidence="1">VapC45 PIN like domain-containing protein</fullName>
    </recommendedName>
</protein>
<dbReference type="AlphaFoldDB" id="A0A543DKQ2"/>
<proteinExistence type="predicted"/>
<keyword evidence="3" id="KW-1185">Reference proteome</keyword>
<evidence type="ECO:0000259" key="1">
    <source>
        <dbReference type="Pfam" id="PF18478"/>
    </source>
</evidence>
<dbReference type="Proteomes" id="UP000315677">
    <property type="component" value="Unassembled WGS sequence"/>
</dbReference>
<feature type="domain" description="VapC45 PIN like" evidence="1">
    <location>
        <begin position="15"/>
        <end position="88"/>
    </location>
</feature>
<dbReference type="OrthoDB" id="462742at2"/>
<organism evidence="2 3">
    <name type="scientific">Pseudonocardia kunmingensis</name>
    <dbReference type="NCBI Taxonomy" id="630975"/>
    <lineage>
        <taxon>Bacteria</taxon>
        <taxon>Bacillati</taxon>
        <taxon>Actinomycetota</taxon>
        <taxon>Actinomycetes</taxon>
        <taxon>Pseudonocardiales</taxon>
        <taxon>Pseudonocardiaceae</taxon>
        <taxon>Pseudonocardia</taxon>
    </lineage>
</organism>
<dbReference type="RefSeq" id="WP_142058409.1">
    <property type="nucleotide sequence ID" value="NZ_VFPA01000003.1"/>
</dbReference>
<dbReference type="InterPro" id="IPR041375">
    <property type="entry name" value="VapC45_PIN-like"/>
</dbReference>
<accession>A0A543DKQ2</accession>
<reference evidence="2 3" key="1">
    <citation type="submission" date="2019-06" db="EMBL/GenBank/DDBJ databases">
        <title>Sequencing the genomes of 1000 actinobacteria strains.</title>
        <authorList>
            <person name="Klenk H.-P."/>
        </authorList>
    </citation>
    <scope>NUCLEOTIDE SEQUENCE [LARGE SCALE GENOMIC DNA]</scope>
    <source>
        <strain evidence="2 3">DSM 45301</strain>
    </source>
</reference>
<comment type="caution">
    <text evidence="2">The sequence shown here is derived from an EMBL/GenBank/DDBJ whole genome shotgun (WGS) entry which is preliminary data.</text>
</comment>